<dbReference type="PANTHER" id="PTHR46669:SF1">
    <property type="entry name" value="LEUCINE-RICH PPR MOTIF-CONTAINING PROTEIN, MITOCHONDRIAL"/>
    <property type="match status" value="1"/>
</dbReference>
<dbReference type="STRING" id="75913.A0A0K0F3Y0"/>
<reference evidence="2" key="2">
    <citation type="submission" date="2015-08" db="UniProtKB">
        <authorList>
            <consortium name="WormBaseParasite"/>
        </authorList>
    </citation>
    <scope>IDENTIFICATION</scope>
</reference>
<dbReference type="PANTHER" id="PTHR46669">
    <property type="entry name" value="LEUCINE-RICH PPR MOTIF-CONTAINING PROTEIN, MITOCHONDRIAL"/>
    <property type="match status" value="1"/>
</dbReference>
<dbReference type="GO" id="GO:0070129">
    <property type="term" value="P:regulation of mitochondrial translation"/>
    <property type="evidence" value="ECO:0007669"/>
    <property type="project" value="TreeGrafter"/>
</dbReference>
<protein>
    <submittedName>
        <fullName evidence="2">RAP protein</fullName>
    </submittedName>
</protein>
<dbReference type="GO" id="GO:0003730">
    <property type="term" value="F:mRNA 3'-UTR binding"/>
    <property type="evidence" value="ECO:0007669"/>
    <property type="project" value="TreeGrafter"/>
</dbReference>
<evidence type="ECO:0000313" key="1">
    <source>
        <dbReference type="Proteomes" id="UP000035680"/>
    </source>
</evidence>
<name>A0A0K0F3Y0_STRVS</name>
<proteinExistence type="predicted"/>
<dbReference type="GO" id="GO:0005739">
    <property type="term" value="C:mitochondrion"/>
    <property type="evidence" value="ECO:0007669"/>
    <property type="project" value="TreeGrafter"/>
</dbReference>
<dbReference type="Proteomes" id="UP000035680">
    <property type="component" value="Unassembled WGS sequence"/>
</dbReference>
<dbReference type="InterPro" id="IPR033490">
    <property type="entry name" value="LRP130"/>
</dbReference>
<reference evidence="1" key="1">
    <citation type="submission" date="2014-07" db="EMBL/GenBank/DDBJ databases">
        <authorList>
            <person name="Martin A.A"/>
            <person name="De Silva N."/>
        </authorList>
    </citation>
    <scope>NUCLEOTIDE SEQUENCE</scope>
</reference>
<keyword evidence="1" id="KW-1185">Reference proteome</keyword>
<evidence type="ECO:0000313" key="2">
    <source>
        <dbReference type="WBParaSite" id="SVE_0351500.1"/>
    </source>
</evidence>
<accession>A0A0K0F3Y0</accession>
<organism evidence="1 2">
    <name type="scientific">Strongyloides venezuelensis</name>
    <name type="common">Threadworm</name>
    <dbReference type="NCBI Taxonomy" id="75913"/>
    <lineage>
        <taxon>Eukaryota</taxon>
        <taxon>Metazoa</taxon>
        <taxon>Ecdysozoa</taxon>
        <taxon>Nematoda</taxon>
        <taxon>Chromadorea</taxon>
        <taxon>Rhabditida</taxon>
        <taxon>Tylenchina</taxon>
        <taxon>Panagrolaimomorpha</taxon>
        <taxon>Strongyloidoidea</taxon>
        <taxon>Strongyloididae</taxon>
        <taxon>Strongyloides</taxon>
    </lineage>
</organism>
<dbReference type="WBParaSite" id="SVE_0351500.1">
    <property type="protein sequence ID" value="SVE_0351500.1"/>
    <property type="gene ID" value="SVE_0351500"/>
</dbReference>
<sequence>MFKIILRNNFSKKNFFRTQMFISRFGGTPLTNSISALNFHNIAKKDDSPVNRRYFSEEMQLKRLENNQDCYNPKKIYTNFYEKISNHDPIQSSEFETQILVPLENGDKKLIKFIESDDNIISFLISLCGKVMNDIDTKNKCIFLKRLCTGLEKNNFNFSLKAVNAKLKVLSENDVYFDVKDTLYDLEKIKKLVPDEEFINLMITQLAKRGWKEELENFTNGIVKKGYSYNNKSIDLAMIGCVSKKKMYIECNKLIENFKEKFGVECEKEALYQVLLSVSEQPDFSKFNEYFKRLSISKINNDNRRNNVNFENDVLFDIIWNLGPKATSENEMVITNLINELLSHVFKDKDFLKLLFHECKKHITEKYYYTATSMICHTYRKLKTLFFHEDSNYFSILTRTSFDKMIENGVNEEKMKYIANRLAAFTGFDYHVFHDLAYSIVTSKNHKSYEKLDMFLYFINDIDPNRERYHIIFPILVGEENVHDKLVLLFRWKNAGYKDFTKLDIYLINKYFIQPFLEERVMNYPVSDFEQLEKMKKIFKTYNIEETVIWSWMSKLRNVLNLKGPHHNFPLSIKNIDDWLKNTYNDTLKNKLPEEVNENELLDKLEEYVKDKNFDKLHILMSNTTTYRNINVSPYIDKILKLYLTFGYWGQILTFLTNISNYCQPIDDREDILTSEEILKILQRFILTTSDTTKFKELLYDIKKKFPSSTLDSRNRERVCDETKKLIQLFFNYNKEELLNIHYIDNIQVILTTLCRLDIIDLPTNETITPFFVEKVLNHCGWNIGVNMWIKFQNQLLCSNSLMSLFIYALGDLGDRYQLNYIKLKAQSYMTKSRVDAFYLGALTSKNQNISKINDIVKSFDSPIKASDVFHVFRLLNTLSKKSNLDFSKETFLEFSLKNTDILENTELLNLLIDDCLYECEKKNLGLLALKYQNIFTKYGYEFNEKQSKRVTNLNLKADELFDKWIFNKETGVLNVP</sequence>
<dbReference type="GO" id="GO:0005634">
    <property type="term" value="C:nucleus"/>
    <property type="evidence" value="ECO:0007669"/>
    <property type="project" value="TreeGrafter"/>
</dbReference>
<dbReference type="AlphaFoldDB" id="A0A0K0F3Y0"/>